<organism evidence="2 3">
    <name type="scientific">Apatococcus fuscideae</name>
    <dbReference type="NCBI Taxonomy" id="2026836"/>
    <lineage>
        <taxon>Eukaryota</taxon>
        <taxon>Viridiplantae</taxon>
        <taxon>Chlorophyta</taxon>
        <taxon>core chlorophytes</taxon>
        <taxon>Trebouxiophyceae</taxon>
        <taxon>Chlorellales</taxon>
        <taxon>Chlorellaceae</taxon>
        <taxon>Apatococcus</taxon>
    </lineage>
</organism>
<keyword evidence="3" id="KW-1185">Reference proteome</keyword>
<gene>
    <name evidence="2" type="ORF">WJX84_000431</name>
</gene>
<reference evidence="2 3" key="1">
    <citation type="journal article" date="2024" name="Nat. Commun.">
        <title>Phylogenomics reveals the evolutionary origins of lichenization in chlorophyte algae.</title>
        <authorList>
            <person name="Puginier C."/>
            <person name="Libourel C."/>
            <person name="Otte J."/>
            <person name="Skaloud P."/>
            <person name="Haon M."/>
            <person name="Grisel S."/>
            <person name="Petersen M."/>
            <person name="Berrin J.G."/>
            <person name="Delaux P.M."/>
            <person name="Dal Grande F."/>
            <person name="Keller J."/>
        </authorList>
    </citation>
    <scope>NUCLEOTIDE SEQUENCE [LARGE SCALE GENOMIC DNA]</scope>
    <source>
        <strain evidence="2 3">SAG 2523</strain>
    </source>
</reference>
<dbReference type="AlphaFoldDB" id="A0AAW1TDP6"/>
<name>A0AAW1TDP6_9CHLO</name>
<evidence type="ECO:0000256" key="1">
    <source>
        <dbReference type="SAM" id="MobiDB-lite"/>
    </source>
</evidence>
<accession>A0AAW1TDP6</accession>
<proteinExistence type="predicted"/>
<dbReference type="EMBL" id="JALJOV010000104">
    <property type="protein sequence ID" value="KAK9867171.1"/>
    <property type="molecule type" value="Genomic_DNA"/>
</dbReference>
<evidence type="ECO:0000313" key="3">
    <source>
        <dbReference type="Proteomes" id="UP001485043"/>
    </source>
</evidence>
<sequence length="472" mass="53183">KDQSYLLQAFRFLVSNDFLQHTESRPLVYPNIEAPAKIPASSSKADDALDTDSDIEKGAGQPAGAFSADWAEAQGLDADAASDEDDSSDEAEAEDAEPDVLARQLSGAMTMEDTMAAYLLRTPRFFSSNDARLGGYGGVWTFFRGGDASPEELEHEFRAYRCFCLSEDRQVLQVRFFHETPPTGTTASQREQDGLYESLSSRALSDPYFSCSTALASEEVAEHRHPCFFWRIIPWTENFLIRMSLELPPESSKLMNGFSSDPLPGAVDPLTIVNSTWALEAFLDDGATRWSVGPIYSIHNRRLKSNFTIREHVTVIRPSQPIDFRELPTHPLRPRLSADPSTWLTGSWQGVMQEGIFDEDGNMIRVKARPTQWHPPDEHDPEYTLVRYPDSVYGYFPRKLPSLIHSDDCTQSNSISFEVGGIMREVREFRRMILRYSGDGKPESLTMEWYSPTRTRSQRTLTVLRSATESAS</sequence>
<feature type="non-terminal residue" evidence="2">
    <location>
        <position position="1"/>
    </location>
</feature>
<feature type="region of interest" description="Disordered" evidence="1">
    <location>
        <begin position="39"/>
        <end position="99"/>
    </location>
</feature>
<evidence type="ECO:0000313" key="2">
    <source>
        <dbReference type="EMBL" id="KAK9867171.1"/>
    </source>
</evidence>
<dbReference type="Proteomes" id="UP001485043">
    <property type="component" value="Unassembled WGS sequence"/>
</dbReference>
<protein>
    <submittedName>
        <fullName evidence="2">Uncharacterized protein</fullName>
    </submittedName>
</protein>
<feature type="compositionally biased region" description="Acidic residues" evidence="1">
    <location>
        <begin position="80"/>
        <end position="98"/>
    </location>
</feature>
<comment type="caution">
    <text evidence="2">The sequence shown here is derived from an EMBL/GenBank/DDBJ whole genome shotgun (WGS) entry which is preliminary data.</text>
</comment>